<evidence type="ECO:0000313" key="2">
    <source>
        <dbReference type="Proteomes" id="UP000587991"/>
    </source>
</evidence>
<dbReference type="GO" id="GO:0016829">
    <property type="term" value="F:lyase activity"/>
    <property type="evidence" value="ECO:0007669"/>
    <property type="project" value="UniProtKB-KW"/>
</dbReference>
<organism evidence="1 2">
    <name type="scientific">Leeia aquatica</name>
    <dbReference type="NCBI Taxonomy" id="2725557"/>
    <lineage>
        <taxon>Bacteria</taxon>
        <taxon>Pseudomonadati</taxon>
        <taxon>Pseudomonadota</taxon>
        <taxon>Betaproteobacteria</taxon>
        <taxon>Neisseriales</taxon>
        <taxon>Leeiaceae</taxon>
        <taxon>Leeia</taxon>
    </lineage>
</organism>
<dbReference type="AlphaFoldDB" id="A0A847SEV2"/>
<dbReference type="PANTHER" id="PTHR42905:SF16">
    <property type="entry name" value="CARBOXYPHOSPHONOENOLPYRUVATE PHOSPHONOMUTASE-LIKE PROTEIN (AFU_ORTHOLOGUE AFUA_5G07230)"/>
    <property type="match status" value="1"/>
</dbReference>
<evidence type="ECO:0000313" key="1">
    <source>
        <dbReference type="EMBL" id="NLR75738.1"/>
    </source>
</evidence>
<protein>
    <submittedName>
        <fullName evidence="1">Isocitrate lyase/phosphoenolpyruvate mutase family protein</fullName>
    </submittedName>
</protein>
<proteinExistence type="predicted"/>
<name>A0A847SEV2_9NEIS</name>
<dbReference type="EMBL" id="JABAIM010000002">
    <property type="protein sequence ID" value="NLR75738.1"/>
    <property type="molecule type" value="Genomic_DNA"/>
</dbReference>
<dbReference type="PANTHER" id="PTHR42905">
    <property type="entry name" value="PHOSPHOENOLPYRUVATE CARBOXYLASE"/>
    <property type="match status" value="1"/>
</dbReference>
<dbReference type="Proteomes" id="UP000587991">
    <property type="component" value="Unassembled WGS sequence"/>
</dbReference>
<keyword evidence="2" id="KW-1185">Reference proteome</keyword>
<dbReference type="InterPro" id="IPR040442">
    <property type="entry name" value="Pyrv_kinase-like_dom_sf"/>
</dbReference>
<sequence length="258" mass="27385">MTFAELHQQSSPLLLANVWDAASARAAEAAGYAAQGTSSAAIADMLGYADGEGLSFVELLEVVTRIRAVSTLPLSVDMEAGYGETAGAVVQNLLALAAQGVVGINLEDSVVVNGQRSMLEAEVFGQRLQAIRQGLQAAGVNLFINVRTEAYLLGLPDALEQTLARGQRYGECGADGLFVPGIIQAEAIRELAARIAQPLNVMCMPGLPTFPQLAALGVKRISMGNFLHGRVQQTLQQLFATVRSEQSFHCVFEHAHHG</sequence>
<comment type="caution">
    <text evidence="1">The sequence shown here is derived from an EMBL/GenBank/DDBJ whole genome shotgun (WGS) entry which is preliminary data.</text>
</comment>
<reference evidence="1 2" key="1">
    <citation type="submission" date="2020-04" db="EMBL/GenBank/DDBJ databases">
        <title>Draft genome of Leeia sp. IMCC25680.</title>
        <authorList>
            <person name="Song J."/>
            <person name="Cho J.-C."/>
        </authorList>
    </citation>
    <scope>NUCLEOTIDE SEQUENCE [LARGE SCALE GENOMIC DNA]</scope>
    <source>
        <strain evidence="1 2">IMCC25680</strain>
    </source>
</reference>
<dbReference type="SUPFAM" id="SSF51621">
    <property type="entry name" value="Phosphoenolpyruvate/pyruvate domain"/>
    <property type="match status" value="1"/>
</dbReference>
<gene>
    <name evidence="1" type="ORF">HF682_11245</name>
</gene>
<dbReference type="Gene3D" id="3.20.20.60">
    <property type="entry name" value="Phosphoenolpyruvate-binding domains"/>
    <property type="match status" value="1"/>
</dbReference>
<accession>A0A847SEV2</accession>
<dbReference type="InterPro" id="IPR015813">
    <property type="entry name" value="Pyrv/PenolPyrv_kinase-like_dom"/>
</dbReference>
<dbReference type="InterPro" id="IPR039556">
    <property type="entry name" value="ICL/PEPM"/>
</dbReference>
<dbReference type="CDD" id="cd00377">
    <property type="entry name" value="ICL_PEPM"/>
    <property type="match status" value="1"/>
</dbReference>
<keyword evidence="1" id="KW-0670">Pyruvate</keyword>
<dbReference type="RefSeq" id="WP_168877382.1">
    <property type="nucleotide sequence ID" value="NZ_JABAIM010000002.1"/>
</dbReference>
<dbReference type="Pfam" id="PF13714">
    <property type="entry name" value="PEP_mutase"/>
    <property type="match status" value="1"/>
</dbReference>
<keyword evidence="1" id="KW-0456">Lyase</keyword>